<evidence type="ECO:0000256" key="1">
    <source>
        <dbReference type="ARBA" id="ARBA00022884"/>
    </source>
</evidence>
<feature type="compositionally biased region" description="Basic and acidic residues" evidence="3">
    <location>
        <begin position="148"/>
        <end position="167"/>
    </location>
</feature>
<gene>
    <name evidence="5" type="ORF">EHS25_005132</name>
</gene>
<dbReference type="Pfam" id="PF00076">
    <property type="entry name" value="RRM_1"/>
    <property type="match status" value="2"/>
</dbReference>
<evidence type="ECO:0000256" key="3">
    <source>
        <dbReference type="SAM" id="MobiDB-lite"/>
    </source>
</evidence>
<feature type="region of interest" description="Disordered" evidence="3">
    <location>
        <begin position="263"/>
        <end position="293"/>
    </location>
</feature>
<evidence type="ECO:0000313" key="5">
    <source>
        <dbReference type="EMBL" id="RSH85325.1"/>
    </source>
</evidence>
<feature type="region of interest" description="Disordered" evidence="3">
    <location>
        <begin position="1"/>
        <end position="178"/>
    </location>
</feature>
<evidence type="ECO:0000259" key="4">
    <source>
        <dbReference type="PROSITE" id="PS50102"/>
    </source>
</evidence>
<dbReference type="OrthoDB" id="439808at2759"/>
<evidence type="ECO:0000256" key="2">
    <source>
        <dbReference type="PROSITE-ProRule" id="PRU00176"/>
    </source>
</evidence>
<dbReference type="GO" id="GO:0003723">
    <property type="term" value="F:RNA binding"/>
    <property type="evidence" value="ECO:0007669"/>
    <property type="project" value="UniProtKB-UniRule"/>
</dbReference>
<dbReference type="GO" id="GO:0005730">
    <property type="term" value="C:nucleolus"/>
    <property type="evidence" value="ECO:0007669"/>
    <property type="project" value="TreeGrafter"/>
</dbReference>
<feature type="region of interest" description="Disordered" evidence="3">
    <location>
        <begin position="409"/>
        <end position="522"/>
    </location>
</feature>
<keyword evidence="1 2" id="KW-0694">RNA-binding</keyword>
<dbReference type="PANTHER" id="PTHR23236">
    <property type="entry name" value="EUKARYOTIC TRANSLATION INITIATION FACTOR 4B/4H"/>
    <property type="match status" value="1"/>
</dbReference>
<proteinExistence type="predicted"/>
<dbReference type="InterPro" id="IPR035979">
    <property type="entry name" value="RBD_domain_sf"/>
</dbReference>
<comment type="caution">
    <text evidence="5">The sequence shown here is derived from an EMBL/GenBank/DDBJ whole genome shotgun (WGS) entry which is preliminary data.</text>
</comment>
<dbReference type="EMBL" id="RSCD01000021">
    <property type="protein sequence ID" value="RSH85325.1"/>
    <property type="molecule type" value="Genomic_DNA"/>
</dbReference>
<feature type="compositionally biased region" description="Low complexity" evidence="3">
    <location>
        <begin position="28"/>
        <end position="39"/>
    </location>
</feature>
<keyword evidence="6" id="KW-1185">Reference proteome</keyword>
<organism evidence="5 6">
    <name type="scientific">Saitozyma podzolica</name>
    <dbReference type="NCBI Taxonomy" id="1890683"/>
    <lineage>
        <taxon>Eukaryota</taxon>
        <taxon>Fungi</taxon>
        <taxon>Dikarya</taxon>
        <taxon>Basidiomycota</taxon>
        <taxon>Agaricomycotina</taxon>
        <taxon>Tremellomycetes</taxon>
        <taxon>Tremellales</taxon>
        <taxon>Trimorphomycetaceae</taxon>
        <taxon>Saitozyma</taxon>
    </lineage>
</organism>
<accession>A0A427Y2Y3</accession>
<protein>
    <recommendedName>
        <fullName evidence="4">RRM domain-containing protein</fullName>
    </recommendedName>
</protein>
<dbReference type="InterPro" id="IPR000504">
    <property type="entry name" value="RRM_dom"/>
</dbReference>
<feature type="compositionally biased region" description="Basic and acidic residues" evidence="3">
    <location>
        <begin position="468"/>
        <end position="493"/>
    </location>
</feature>
<feature type="compositionally biased region" description="Basic and acidic residues" evidence="3">
    <location>
        <begin position="412"/>
        <end position="422"/>
    </location>
</feature>
<dbReference type="PROSITE" id="PS50102">
    <property type="entry name" value="RRM"/>
    <property type="match status" value="2"/>
</dbReference>
<dbReference type="Proteomes" id="UP000279259">
    <property type="component" value="Unassembled WGS sequence"/>
</dbReference>
<reference evidence="5 6" key="1">
    <citation type="submission" date="2018-11" db="EMBL/GenBank/DDBJ databases">
        <title>Genome sequence of Saitozyma podzolica DSM 27192.</title>
        <authorList>
            <person name="Aliyu H."/>
            <person name="Gorte O."/>
            <person name="Ochsenreither K."/>
        </authorList>
    </citation>
    <scope>NUCLEOTIDE SEQUENCE [LARGE SCALE GENOMIC DNA]</scope>
    <source>
        <strain evidence="5 6">DSM 27192</strain>
    </source>
</reference>
<evidence type="ECO:0000313" key="6">
    <source>
        <dbReference type="Proteomes" id="UP000279259"/>
    </source>
</evidence>
<dbReference type="SUPFAM" id="SSF54928">
    <property type="entry name" value="RNA-binding domain, RBD"/>
    <property type="match status" value="2"/>
</dbReference>
<dbReference type="STRING" id="1890683.A0A427Y2Y3"/>
<dbReference type="PANTHER" id="PTHR23236:SF95">
    <property type="entry name" value="NUCLEOLAR PROTEIN 13"/>
    <property type="match status" value="1"/>
</dbReference>
<feature type="region of interest" description="Disordered" evidence="3">
    <location>
        <begin position="318"/>
        <end position="354"/>
    </location>
</feature>
<feature type="domain" description="RRM" evidence="4">
    <location>
        <begin position="174"/>
        <end position="262"/>
    </location>
</feature>
<name>A0A427Y2Y3_9TREE</name>
<dbReference type="Gene3D" id="3.30.70.330">
    <property type="match status" value="2"/>
</dbReference>
<feature type="domain" description="RRM" evidence="4">
    <location>
        <begin position="292"/>
        <end position="410"/>
    </location>
</feature>
<dbReference type="SMART" id="SM00360">
    <property type="entry name" value="RRM"/>
    <property type="match status" value="2"/>
</dbReference>
<sequence>MSSHSEIKVKKSKSSDPAAKAERKARKAAPAAAEAAAAANDSVEGDMGDMAIAAAEEGEPGPSTKKRRRESDVKEEDLLEINVEAPEPLSKAEARAAKKRAKLGLPEETASKDEKNKKKKKARVNADRLSDVEDEGEDGVGGSKGKAKAKDGKEKGKSKSNDKEGKPAKPAKKNSVWIGNLSFRTTEERIKEFLEKGVQEMGGPEGSVTRINLPKKEGKAGFSDSRGFAYVDFVTPEAQALAVGLSEKVLEGRKLLIKLGDDFKANPDARTPKPATIKAGGLPKNQPHSESSTLFVGNLPFDATEEAVREMLEASAAALSQTDGGGGEDAAVEAGEEKADGEGAGEILGKRAGKKSGLRKVRLGQFEDTGRCKGFGFLDFLTPRHATSALSNRKNHFFQGRKLVLQYASAEATKRSGSEKKSLPPKPRGPKRPRTEHDAAEDTAEDITERGDIAVPAKSTGSSSAFGEHGEASFKGKEQRKGDQRGKKWESAGRPRPGAALAMAKREKVGIVEGQGSKITFD</sequence>
<dbReference type="InterPro" id="IPR012677">
    <property type="entry name" value="Nucleotide-bd_a/b_plait_sf"/>
</dbReference>
<dbReference type="AlphaFoldDB" id="A0A427Y2Y3"/>